<dbReference type="GO" id="GO:0005604">
    <property type="term" value="C:basement membrane"/>
    <property type="evidence" value="ECO:0007669"/>
    <property type="project" value="TreeGrafter"/>
</dbReference>
<dbReference type="Pfam" id="PF00086">
    <property type="entry name" value="Thyroglobulin_1"/>
    <property type="match status" value="2"/>
</dbReference>
<dbReference type="GO" id="GO:0005615">
    <property type="term" value="C:extracellular space"/>
    <property type="evidence" value="ECO:0007669"/>
    <property type="project" value="TreeGrafter"/>
</dbReference>
<protein>
    <submittedName>
        <fullName evidence="7">U24-ctenitoxin-Pn1a</fullName>
    </submittedName>
</protein>
<organism evidence="7 8">
    <name type="scientific">Trichonephila inaurata madagascariensis</name>
    <dbReference type="NCBI Taxonomy" id="2747483"/>
    <lineage>
        <taxon>Eukaryota</taxon>
        <taxon>Metazoa</taxon>
        <taxon>Ecdysozoa</taxon>
        <taxon>Arthropoda</taxon>
        <taxon>Chelicerata</taxon>
        <taxon>Arachnida</taxon>
        <taxon>Araneae</taxon>
        <taxon>Araneomorphae</taxon>
        <taxon>Entelegynae</taxon>
        <taxon>Araneoidea</taxon>
        <taxon>Nephilidae</taxon>
        <taxon>Trichonephila</taxon>
        <taxon>Trichonephila inaurata</taxon>
    </lineage>
</organism>
<dbReference type="InterPro" id="IPR051950">
    <property type="entry name" value="Dev_reg/Prot_inhib"/>
</dbReference>
<comment type="caution">
    <text evidence="7">The sequence shown here is derived from an EMBL/GenBank/DDBJ whole genome shotgun (WGS) entry which is preliminary data.</text>
</comment>
<dbReference type="SMART" id="SM00211">
    <property type="entry name" value="TY"/>
    <property type="match status" value="2"/>
</dbReference>
<dbReference type="PROSITE" id="PS00484">
    <property type="entry name" value="THYROGLOBULIN_1_1"/>
    <property type="match status" value="1"/>
</dbReference>
<comment type="subcellular location">
    <subcellularLocation>
        <location evidence="1">Secreted</location>
    </subcellularLocation>
</comment>
<dbReference type="Proteomes" id="UP000886998">
    <property type="component" value="Unassembled WGS sequence"/>
</dbReference>
<dbReference type="InterPro" id="IPR036857">
    <property type="entry name" value="Thyroglobulin_1_sf"/>
</dbReference>
<keyword evidence="2" id="KW-0964">Secreted</keyword>
<dbReference type="PROSITE" id="PS51162">
    <property type="entry name" value="THYROGLOBULIN_1_2"/>
    <property type="match status" value="2"/>
</dbReference>
<evidence type="ECO:0000259" key="6">
    <source>
        <dbReference type="PROSITE" id="PS51162"/>
    </source>
</evidence>
<accession>A0A8X6WLN6</accession>
<dbReference type="AlphaFoldDB" id="A0A8X6WLN6"/>
<evidence type="ECO:0000256" key="4">
    <source>
        <dbReference type="ARBA" id="ARBA00023157"/>
    </source>
</evidence>
<evidence type="ECO:0000313" key="7">
    <source>
        <dbReference type="EMBL" id="GFY37235.1"/>
    </source>
</evidence>
<feature type="domain" description="Thyroglobulin type-1" evidence="6">
    <location>
        <begin position="1"/>
        <end position="33"/>
    </location>
</feature>
<keyword evidence="4 5" id="KW-1015">Disulfide bond</keyword>
<gene>
    <name evidence="7" type="primary">PN16_2</name>
    <name evidence="7" type="ORF">TNIN_496182</name>
</gene>
<evidence type="ECO:0000256" key="3">
    <source>
        <dbReference type="ARBA" id="ARBA00022737"/>
    </source>
</evidence>
<dbReference type="GO" id="GO:0007160">
    <property type="term" value="P:cell-matrix adhesion"/>
    <property type="evidence" value="ECO:0007669"/>
    <property type="project" value="TreeGrafter"/>
</dbReference>
<keyword evidence="8" id="KW-1185">Reference proteome</keyword>
<proteinExistence type="predicted"/>
<feature type="disulfide bond" evidence="5">
    <location>
        <begin position="76"/>
        <end position="83"/>
    </location>
</feature>
<dbReference type="InterPro" id="IPR000716">
    <property type="entry name" value="Thyroglobulin_1"/>
</dbReference>
<keyword evidence="3" id="KW-0677">Repeat</keyword>
<dbReference type="EMBL" id="BMAV01000192">
    <property type="protein sequence ID" value="GFY37235.1"/>
    <property type="molecule type" value="Genomic_DNA"/>
</dbReference>
<reference evidence="7" key="1">
    <citation type="submission" date="2020-08" db="EMBL/GenBank/DDBJ databases">
        <title>Multicomponent nature underlies the extraordinary mechanical properties of spider dragline silk.</title>
        <authorList>
            <person name="Kono N."/>
            <person name="Nakamura H."/>
            <person name="Mori M."/>
            <person name="Yoshida Y."/>
            <person name="Ohtoshi R."/>
            <person name="Malay A.D."/>
            <person name="Moran D.A.P."/>
            <person name="Tomita M."/>
            <person name="Numata K."/>
            <person name="Arakawa K."/>
        </authorList>
    </citation>
    <scope>NUCLEOTIDE SEQUENCE</scope>
</reference>
<dbReference type="CDD" id="cd00191">
    <property type="entry name" value="TY"/>
    <property type="match status" value="2"/>
</dbReference>
<name>A0A8X6WLN6_9ARAC</name>
<feature type="domain" description="Thyroglobulin type-1" evidence="6">
    <location>
        <begin position="42"/>
        <end position="104"/>
    </location>
</feature>
<comment type="caution">
    <text evidence="5">Lacks conserved residue(s) required for the propagation of feature annotation.</text>
</comment>
<dbReference type="Gene3D" id="4.10.800.10">
    <property type="entry name" value="Thyroglobulin type-1"/>
    <property type="match status" value="2"/>
</dbReference>
<evidence type="ECO:0000256" key="5">
    <source>
        <dbReference type="PROSITE-ProRule" id="PRU00500"/>
    </source>
</evidence>
<evidence type="ECO:0000256" key="1">
    <source>
        <dbReference type="ARBA" id="ARBA00004613"/>
    </source>
</evidence>
<dbReference type="OrthoDB" id="6425141at2759"/>
<feature type="disulfide bond" evidence="5">
    <location>
        <begin position="16"/>
        <end position="23"/>
    </location>
</feature>
<evidence type="ECO:0000256" key="2">
    <source>
        <dbReference type="ARBA" id="ARBA00022525"/>
    </source>
</evidence>
<dbReference type="PANTHER" id="PTHR12352:SF3">
    <property type="entry name" value="NIDOGEN-2"/>
    <property type="match status" value="1"/>
</dbReference>
<sequence length="104" mass="11537">MVPNCDANGDYMPMQCFQGSKFCSCYDKSGNPITQPSTKLKSCKCMVQKHEAQSKRLIGNFIPQCETDGTYKKTQCNGSTGYCYCVNLMTGEKKGDAKRGMMNC</sequence>
<evidence type="ECO:0000313" key="8">
    <source>
        <dbReference type="Proteomes" id="UP000886998"/>
    </source>
</evidence>
<dbReference type="SUPFAM" id="SSF57610">
    <property type="entry name" value="Thyroglobulin type-1 domain"/>
    <property type="match status" value="2"/>
</dbReference>
<dbReference type="PANTHER" id="PTHR12352">
    <property type="entry name" value="SECRETED MODULAR CALCIUM-BINDING PROTEIN"/>
    <property type="match status" value="1"/>
</dbReference>